<dbReference type="STRING" id="990285.RGCCGE502_05085"/>
<dbReference type="EMBL" id="AEYE02000005">
    <property type="protein sequence ID" value="EPE99530.1"/>
    <property type="molecule type" value="Genomic_DNA"/>
</dbReference>
<dbReference type="Proteomes" id="UP000014411">
    <property type="component" value="Unassembled WGS sequence"/>
</dbReference>
<dbReference type="Gene3D" id="1.10.3230.30">
    <property type="entry name" value="Phage gp6-like head-tail connector protein"/>
    <property type="match status" value="1"/>
</dbReference>
<proteinExistence type="predicted"/>
<dbReference type="AlphaFoldDB" id="S3HNE3"/>
<evidence type="ECO:0000313" key="1">
    <source>
        <dbReference type="EMBL" id="EPE99530.1"/>
    </source>
</evidence>
<dbReference type="CDD" id="cd08054">
    <property type="entry name" value="gp6"/>
    <property type="match status" value="1"/>
</dbReference>
<keyword evidence="2" id="KW-1185">Reference proteome</keyword>
<dbReference type="HOGENOM" id="CLU_085951_0_1_5"/>
<dbReference type="InterPro" id="IPR011738">
    <property type="entry name" value="Phage_CHP"/>
</dbReference>
<comment type="caution">
    <text evidence="1">The sequence shown here is derived from an EMBL/GenBank/DDBJ whole genome shotgun (WGS) entry which is preliminary data.</text>
</comment>
<evidence type="ECO:0000313" key="2">
    <source>
        <dbReference type="Proteomes" id="UP000014411"/>
    </source>
</evidence>
<organism evidence="1 2">
    <name type="scientific">Rhizobium grahamii CCGE 502</name>
    <dbReference type="NCBI Taxonomy" id="990285"/>
    <lineage>
        <taxon>Bacteria</taxon>
        <taxon>Pseudomonadati</taxon>
        <taxon>Pseudomonadota</taxon>
        <taxon>Alphaproteobacteria</taxon>
        <taxon>Hyphomicrobiales</taxon>
        <taxon>Rhizobiaceae</taxon>
        <taxon>Rhizobium/Agrobacterium group</taxon>
        <taxon>Rhizobium</taxon>
    </lineage>
</organism>
<dbReference type="NCBIfam" id="TIGR02215">
    <property type="entry name" value="phage_chp_gp8"/>
    <property type="match status" value="1"/>
</dbReference>
<evidence type="ECO:0008006" key="3">
    <source>
        <dbReference type="Google" id="ProtNLM"/>
    </source>
</evidence>
<protein>
    <recommendedName>
        <fullName evidence="3">PhiE125 gp8 family phage protein</fullName>
    </recommendedName>
</protein>
<dbReference type="RefSeq" id="WP_016553090.1">
    <property type="nucleotide sequence ID" value="NZ_AEYE02000005.1"/>
</dbReference>
<gene>
    <name evidence="1" type="ORF">RGCCGE502_05085</name>
</gene>
<name>S3HNE3_9HYPH</name>
<reference evidence="1 2" key="1">
    <citation type="journal article" date="2012" name="J. Bacteriol.">
        <title>Genome sequence of Rhizobium grahamii CCGE502, a broad-host-range symbiont with low nodulation competitiveness in Phaseolus vulgaris.</title>
        <authorList>
            <person name="Althabegoiti M.J."/>
            <person name="Lozano L."/>
            <person name="Torres-Tejerizo G."/>
            <person name="Ormeno-Orrillo E."/>
            <person name="Rogel M.A."/>
            <person name="Gonzalez V."/>
            <person name="Martinez-Romero E."/>
        </authorList>
    </citation>
    <scope>NUCLEOTIDE SEQUENCE [LARGE SCALE GENOMIC DNA]</scope>
    <source>
        <strain evidence="1 2">CCGE 502</strain>
    </source>
</reference>
<accession>S3HNE3</accession>
<sequence length="194" mass="21438">MYRPVLVVKPAALPISVADVKTALRVDGPDNDVEIERLINAAVDHYEGWSGVLGICLVAQTWRQDYGRFEDKMALALRPVQSIASVTYRNSLGQEATVAADQYALKQDGGGQSYVRFVSEFSAPTDLYEDAPVSIEFVAGWPLGSEGKPTTPADIQTAIIMFVQKHLDEAARANWDILDRVEKDLISKYRLPLI</sequence>